<organism evidence="2 3">
    <name type="scientific">Pantoea ananatis (strain AJ13355)</name>
    <dbReference type="NCBI Taxonomy" id="932677"/>
    <lineage>
        <taxon>Bacteria</taxon>
        <taxon>Pseudomonadati</taxon>
        <taxon>Pseudomonadota</taxon>
        <taxon>Gammaproteobacteria</taxon>
        <taxon>Enterobacterales</taxon>
        <taxon>Erwiniaceae</taxon>
        <taxon>Pantoea</taxon>
    </lineage>
</organism>
<dbReference type="HOGENOM" id="CLU_972687_0_0_6"/>
<gene>
    <name evidence="2" type="primary">yfcM</name>
    <name evidence="2" type="ordered locus">PAJ_1973</name>
</gene>
<dbReference type="PATRIC" id="fig|932677.3.peg.2294"/>
<sequence>MRLQPGESHRPRQTAQFHLQLGQPAVFYVWWQSGLGHGTYHDAGGFLRGSPGRQAGAGTRTKADSPDGGYRFGGDEHQAALGQPRQRIDGLAEHAESVILLRDDLMTTTHNYAQLITLFDDCFSHDFQTRLIKGDDEPIYLPADDESPWNRVVFAHGFYASALHEISHWCIAGEARRKLVDFGYWYCPDGRDVQTQSQFEAVEVKPQALEWMFCVAAGFPFNVSCDNLEGDCEPDRIGFQRKVHAQVMSYLASGIPERPARFISALADYYGRPSLTASQFPWPDDL</sequence>
<dbReference type="KEGG" id="paj:PAJ_1973"/>
<evidence type="ECO:0000256" key="1">
    <source>
        <dbReference type="SAM" id="MobiDB-lite"/>
    </source>
</evidence>
<evidence type="ECO:0000313" key="3">
    <source>
        <dbReference type="Proteomes" id="UP000006690"/>
    </source>
</evidence>
<name>A0A0H3KYC2_PANAA</name>
<reference evidence="3" key="1">
    <citation type="journal article" date="2012" name="Appl. Microbiol. Biotechnol.">
        <title>The complete genome sequence of Pantoea ananatis AJ13355, an organism with great biotechnological potential.</title>
        <authorList>
            <person name="Hara Y."/>
            <person name="Kadotani N."/>
            <person name="Izui H."/>
            <person name="Katashkina J.I."/>
            <person name="Kuvaeva T.M."/>
            <person name="Andreeva I.G."/>
            <person name="Golubeva L.I."/>
            <person name="Malko D.B."/>
            <person name="Makeev V.J."/>
            <person name="Mashko S.V."/>
            <person name="Kozlov Y.I."/>
        </authorList>
    </citation>
    <scope>NUCLEOTIDE SEQUENCE [LARGE SCALE GENOMIC DNA]</scope>
    <source>
        <strain evidence="3">AJ13355</strain>
    </source>
</reference>
<dbReference type="Pfam" id="PF04315">
    <property type="entry name" value="EpmC"/>
    <property type="match status" value="1"/>
</dbReference>
<evidence type="ECO:0000313" key="2">
    <source>
        <dbReference type="EMBL" id="BAK12053.1"/>
    </source>
</evidence>
<dbReference type="eggNOG" id="COG3101">
    <property type="taxonomic scope" value="Bacteria"/>
</dbReference>
<protein>
    <submittedName>
        <fullName evidence="2">Transporting ATPase YfcM</fullName>
    </submittedName>
</protein>
<dbReference type="EMBL" id="AP012032">
    <property type="protein sequence ID" value="BAK12053.1"/>
    <property type="molecule type" value="Genomic_DNA"/>
</dbReference>
<feature type="region of interest" description="Disordered" evidence="1">
    <location>
        <begin position="51"/>
        <end position="75"/>
    </location>
</feature>
<dbReference type="Proteomes" id="UP000006690">
    <property type="component" value="Chromosome"/>
</dbReference>
<accession>A0A0H3KYC2</accession>
<dbReference type="AlphaFoldDB" id="A0A0H3KYC2"/>
<proteinExistence type="predicted"/>
<dbReference type="InterPro" id="IPR007411">
    <property type="entry name" value="EpmC"/>
</dbReference>